<dbReference type="EMBL" id="CAUEEQ010022132">
    <property type="protein sequence ID" value="CAJ0944151.1"/>
    <property type="molecule type" value="Genomic_DNA"/>
</dbReference>
<dbReference type="PANTHER" id="PTHR43544:SF21">
    <property type="entry name" value="C-FACTOR"/>
    <property type="match status" value="1"/>
</dbReference>
<organism evidence="2 3">
    <name type="scientific">Ranitomeya imitator</name>
    <name type="common">mimic poison frog</name>
    <dbReference type="NCBI Taxonomy" id="111125"/>
    <lineage>
        <taxon>Eukaryota</taxon>
        <taxon>Metazoa</taxon>
        <taxon>Chordata</taxon>
        <taxon>Craniata</taxon>
        <taxon>Vertebrata</taxon>
        <taxon>Euteleostomi</taxon>
        <taxon>Amphibia</taxon>
        <taxon>Batrachia</taxon>
        <taxon>Anura</taxon>
        <taxon>Neobatrachia</taxon>
        <taxon>Hyloidea</taxon>
        <taxon>Dendrobatidae</taxon>
        <taxon>Dendrobatinae</taxon>
        <taxon>Ranitomeya</taxon>
    </lineage>
</organism>
<dbReference type="InterPro" id="IPR036291">
    <property type="entry name" value="NAD(P)-bd_dom_sf"/>
</dbReference>
<comment type="similarity">
    <text evidence="1">Belongs to the short-chain dehydrogenases/reductases (SDR) family.</text>
</comment>
<sequence>MIGSVLVTGSNRGIGFELINKFLCRSQPPEKIFATCRNPEGPRSEELRILASKHTNIVLLPLDASNIESVKKAAVEVEKYLNGSGLNLLINNAGVISREKLEKVDADEMIDTFKTNVVGPLQVSQVFYPLLKKSAEENAEKPLGCMKAALVNVSSMLGSIERTPLTFQPENQVISYRVSKAALNMLTRLQAESYKKDGILCTALHPGWVKTELGTERAPLTTHESATGIMDVLGSLSEKQNGLLVSWEGNVIPW</sequence>
<gene>
    <name evidence="2" type="ORF">RIMI_LOCUS10275353</name>
</gene>
<dbReference type="InterPro" id="IPR002347">
    <property type="entry name" value="SDR_fam"/>
</dbReference>
<keyword evidence="3" id="KW-1185">Reference proteome</keyword>
<dbReference type="InterPro" id="IPR051468">
    <property type="entry name" value="Fungal_SecMetab_SDRs"/>
</dbReference>
<dbReference type="Pfam" id="PF00106">
    <property type="entry name" value="adh_short"/>
    <property type="match status" value="1"/>
</dbReference>
<accession>A0ABN9LKD1</accession>
<evidence type="ECO:0000256" key="1">
    <source>
        <dbReference type="RuleBase" id="RU000363"/>
    </source>
</evidence>
<proteinExistence type="inferred from homology"/>
<evidence type="ECO:0008006" key="4">
    <source>
        <dbReference type="Google" id="ProtNLM"/>
    </source>
</evidence>
<dbReference type="PRINTS" id="PR00080">
    <property type="entry name" value="SDRFAMILY"/>
</dbReference>
<dbReference type="PANTHER" id="PTHR43544">
    <property type="entry name" value="SHORT-CHAIN DEHYDROGENASE/REDUCTASE"/>
    <property type="match status" value="1"/>
</dbReference>
<dbReference type="PRINTS" id="PR00081">
    <property type="entry name" value="GDHRDH"/>
</dbReference>
<evidence type="ECO:0000313" key="3">
    <source>
        <dbReference type="Proteomes" id="UP001176940"/>
    </source>
</evidence>
<evidence type="ECO:0000313" key="2">
    <source>
        <dbReference type="EMBL" id="CAJ0944151.1"/>
    </source>
</evidence>
<reference evidence="2" key="1">
    <citation type="submission" date="2023-07" db="EMBL/GenBank/DDBJ databases">
        <authorList>
            <person name="Stuckert A."/>
        </authorList>
    </citation>
    <scope>NUCLEOTIDE SEQUENCE</scope>
</reference>
<protein>
    <recommendedName>
        <fullName evidence="4">C-factor</fullName>
    </recommendedName>
</protein>
<name>A0ABN9LKD1_9NEOB</name>
<dbReference type="Proteomes" id="UP001176940">
    <property type="component" value="Unassembled WGS sequence"/>
</dbReference>
<comment type="caution">
    <text evidence="2">The sequence shown here is derived from an EMBL/GenBank/DDBJ whole genome shotgun (WGS) entry which is preliminary data.</text>
</comment>
<dbReference type="SUPFAM" id="SSF51735">
    <property type="entry name" value="NAD(P)-binding Rossmann-fold domains"/>
    <property type="match status" value="1"/>
</dbReference>
<dbReference type="CDD" id="cd05325">
    <property type="entry name" value="carb_red_sniffer_like_SDR_c"/>
    <property type="match status" value="1"/>
</dbReference>
<dbReference type="Gene3D" id="3.40.50.720">
    <property type="entry name" value="NAD(P)-binding Rossmann-like Domain"/>
    <property type="match status" value="1"/>
</dbReference>